<keyword evidence="3" id="KW-1185">Reference proteome</keyword>
<sequence length="69" mass="8361">MLKHMLKRFVYSLMGNKHYGQHGHRHHYSSSDYKHGYHRPPRQPHYPPPPPNHHYGHGHYKRKYSSFSS</sequence>
<dbReference type="RefSeq" id="WP_148932264.1">
    <property type="nucleotide sequence ID" value="NZ_VNHS01000011.1"/>
</dbReference>
<evidence type="ECO:0000256" key="1">
    <source>
        <dbReference type="SAM" id="MobiDB-lite"/>
    </source>
</evidence>
<dbReference type="EMBL" id="VNHS01000011">
    <property type="protein sequence ID" value="TYP70714.1"/>
    <property type="molecule type" value="Genomic_DNA"/>
</dbReference>
<accession>A0A5S5BUR4</accession>
<feature type="compositionally biased region" description="Basic residues" evidence="1">
    <location>
        <begin position="54"/>
        <end position="69"/>
    </location>
</feature>
<dbReference type="Proteomes" id="UP000323257">
    <property type="component" value="Unassembled WGS sequence"/>
</dbReference>
<reference evidence="2 3" key="1">
    <citation type="submission" date="2019-07" db="EMBL/GenBank/DDBJ databases">
        <title>Genomic Encyclopedia of Type Strains, Phase III (KMG-III): the genomes of soil and plant-associated and newly described type strains.</title>
        <authorList>
            <person name="Whitman W."/>
        </authorList>
    </citation>
    <scope>NUCLEOTIDE SEQUENCE [LARGE SCALE GENOMIC DNA]</scope>
    <source>
        <strain evidence="2 3">BL24</strain>
    </source>
</reference>
<evidence type="ECO:0000313" key="3">
    <source>
        <dbReference type="Proteomes" id="UP000323257"/>
    </source>
</evidence>
<dbReference type="AlphaFoldDB" id="A0A5S5BUR4"/>
<gene>
    <name evidence="2" type="ORF">BCM02_111221</name>
</gene>
<feature type="region of interest" description="Disordered" evidence="1">
    <location>
        <begin position="18"/>
        <end position="69"/>
    </location>
</feature>
<feature type="compositionally biased region" description="Pro residues" evidence="1">
    <location>
        <begin position="43"/>
        <end position="52"/>
    </location>
</feature>
<proteinExistence type="predicted"/>
<organism evidence="2 3">
    <name type="scientific">Paenibacillus methanolicus</name>
    <dbReference type="NCBI Taxonomy" id="582686"/>
    <lineage>
        <taxon>Bacteria</taxon>
        <taxon>Bacillati</taxon>
        <taxon>Bacillota</taxon>
        <taxon>Bacilli</taxon>
        <taxon>Bacillales</taxon>
        <taxon>Paenibacillaceae</taxon>
        <taxon>Paenibacillus</taxon>
    </lineage>
</organism>
<comment type="caution">
    <text evidence="2">The sequence shown here is derived from an EMBL/GenBank/DDBJ whole genome shotgun (WGS) entry which is preliminary data.</text>
</comment>
<evidence type="ECO:0000313" key="2">
    <source>
        <dbReference type="EMBL" id="TYP70714.1"/>
    </source>
</evidence>
<protein>
    <submittedName>
        <fullName evidence="2">Uncharacterized protein</fullName>
    </submittedName>
</protein>
<name>A0A5S5BUR4_9BACL</name>
<feature type="compositionally biased region" description="Basic residues" evidence="1">
    <location>
        <begin position="19"/>
        <end position="28"/>
    </location>
</feature>